<name>A0A1V3NN03_9GAMM</name>
<comment type="subunit">
    <text evidence="8">Part of a complex composed of FtsB, FtsL and FtsQ.</text>
</comment>
<organism evidence="10 11">
    <name type="scientific">Thioalkalivibrio denitrificans</name>
    <dbReference type="NCBI Taxonomy" id="108003"/>
    <lineage>
        <taxon>Bacteria</taxon>
        <taxon>Pseudomonadati</taxon>
        <taxon>Pseudomonadota</taxon>
        <taxon>Gammaproteobacteria</taxon>
        <taxon>Chromatiales</taxon>
        <taxon>Ectothiorhodospiraceae</taxon>
        <taxon>Thioalkalivibrio</taxon>
    </lineage>
</organism>
<dbReference type="GO" id="GO:0032153">
    <property type="term" value="C:cell division site"/>
    <property type="evidence" value="ECO:0007669"/>
    <property type="project" value="UniProtKB-UniRule"/>
</dbReference>
<evidence type="ECO:0000313" key="11">
    <source>
        <dbReference type="Proteomes" id="UP000189462"/>
    </source>
</evidence>
<evidence type="ECO:0000256" key="6">
    <source>
        <dbReference type="ARBA" id="ARBA00023136"/>
    </source>
</evidence>
<dbReference type="PANTHER" id="PTHR37479">
    <property type="entry name" value="CELL DIVISION PROTEIN FTSL"/>
    <property type="match status" value="1"/>
</dbReference>
<evidence type="ECO:0000256" key="2">
    <source>
        <dbReference type="ARBA" id="ARBA00022475"/>
    </source>
</evidence>
<evidence type="ECO:0000256" key="8">
    <source>
        <dbReference type="HAMAP-Rule" id="MF_00910"/>
    </source>
</evidence>
<keyword evidence="4 8" id="KW-0812">Transmembrane</keyword>
<evidence type="ECO:0000313" key="10">
    <source>
        <dbReference type="EMBL" id="OOG26489.1"/>
    </source>
</evidence>
<dbReference type="PANTHER" id="PTHR37479:SF1">
    <property type="entry name" value="CELL DIVISION PROTEIN FTSL"/>
    <property type="match status" value="1"/>
</dbReference>
<evidence type="ECO:0000256" key="9">
    <source>
        <dbReference type="NCBIfam" id="TIGR02209"/>
    </source>
</evidence>
<dbReference type="HAMAP" id="MF_00910">
    <property type="entry name" value="FtsL"/>
    <property type="match status" value="1"/>
</dbReference>
<dbReference type="STRING" id="108003.B1C78_04695"/>
<dbReference type="Proteomes" id="UP000189462">
    <property type="component" value="Unassembled WGS sequence"/>
</dbReference>
<gene>
    <name evidence="8" type="primary">ftsL</name>
    <name evidence="10" type="ORF">B1C78_04695</name>
</gene>
<accession>A0A1V3NN03</accession>
<keyword evidence="6 8" id="KW-0472">Membrane</keyword>
<comment type="function">
    <text evidence="8">Essential cell division protein. May link together the upstream cell division proteins, which are predominantly cytoplasmic, with the downstream cell division proteins, which are predominantly periplasmic.</text>
</comment>
<protein>
    <recommendedName>
        <fullName evidence="8 9">Cell division protein FtsL</fullName>
    </recommendedName>
</protein>
<keyword evidence="11" id="KW-1185">Reference proteome</keyword>
<keyword evidence="7 8" id="KW-0131">Cell cycle</keyword>
<reference evidence="10 11" key="1">
    <citation type="submission" date="2017-02" db="EMBL/GenBank/DDBJ databases">
        <title>Genomic diversity within the haloalkaliphilic genus Thioalkalivibrio.</title>
        <authorList>
            <person name="Ahn A.-C."/>
            <person name="Meier-Kolthoff J."/>
            <person name="Overmars L."/>
            <person name="Richter M."/>
            <person name="Woyke T."/>
            <person name="Sorokin D.Y."/>
            <person name="Muyzer G."/>
        </authorList>
    </citation>
    <scope>NUCLEOTIDE SEQUENCE [LARGE SCALE GENOMIC DNA]</scope>
    <source>
        <strain evidence="10 11">ALJD</strain>
    </source>
</reference>
<dbReference type="AlphaFoldDB" id="A0A1V3NN03"/>
<dbReference type="Pfam" id="PF04999">
    <property type="entry name" value="FtsL"/>
    <property type="match status" value="1"/>
</dbReference>
<keyword evidence="2 8" id="KW-1003">Cell membrane</keyword>
<evidence type="ECO:0000256" key="5">
    <source>
        <dbReference type="ARBA" id="ARBA00022989"/>
    </source>
</evidence>
<keyword evidence="5 8" id="KW-1133">Transmembrane helix</keyword>
<dbReference type="EMBL" id="MVBK01000027">
    <property type="protein sequence ID" value="OOG26489.1"/>
    <property type="molecule type" value="Genomic_DNA"/>
</dbReference>
<comment type="subcellular location">
    <subcellularLocation>
        <location evidence="8">Cell inner membrane</location>
        <topology evidence="8">Single-pass type II membrane protein</topology>
    </subcellularLocation>
    <subcellularLocation>
        <location evidence="1">Cell membrane</location>
        <topology evidence="1">Single-pass type II membrane protein</topology>
    </subcellularLocation>
    <text evidence="8">Localizes to the division septum where it forms a ring structure.</text>
</comment>
<sequence>MTGLAALFLAVIVSALGVVYSKHHSRGLFIALQEELDIRDRLNVEWGQLQLEQSTWATHGRIEEVARGRLEMTLPDARTTVILLE</sequence>
<keyword evidence="3 8" id="KW-0132">Cell division</keyword>
<evidence type="ECO:0000256" key="3">
    <source>
        <dbReference type="ARBA" id="ARBA00022618"/>
    </source>
</evidence>
<keyword evidence="8" id="KW-0997">Cell inner membrane</keyword>
<dbReference type="NCBIfam" id="TIGR02209">
    <property type="entry name" value="ftsL_broad"/>
    <property type="match status" value="1"/>
</dbReference>
<dbReference type="GO" id="GO:0005886">
    <property type="term" value="C:plasma membrane"/>
    <property type="evidence" value="ECO:0007669"/>
    <property type="project" value="UniProtKB-SubCell"/>
</dbReference>
<evidence type="ECO:0000256" key="4">
    <source>
        <dbReference type="ARBA" id="ARBA00022692"/>
    </source>
</evidence>
<evidence type="ECO:0000256" key="1">
    <source>
        <dbReference type="ARBA" id="ARBA00004401"/>
    </source>
</evidence>
<comment type="caution">
    <text evidence="10">The sequence shown here is derived from an EMBL/GenBank/DDBJ whole genome shotgun (WGS) entry which is preliminary data.</text>
</comment>
<proteinExistence type="inferred from homology"/>
<comment type="similarity">
    <text evidence="8">Belongs to the FtsL family.</text>
</comment>
<dbReference type="InterPro" id="IPR011922">
    <property type="entry name" value="Cell_div_FtsL"/>
</dbReference>
<evidence type="ECO:0000256" key="7">
    <source>
        <dbReference type="ARBA" id="ARBA00023306"/>
    </source>
</evidence>
<dbReference type="GO" id="GO:0043093">
    <property type="term" value="P:FtsZ-dependent cytokinesis"/>
    <property type="evidence" value="ECO:0007669"/>
    <property type="project" value="UniProtKB-UniRule"/>
</dbReference>